<feature type="transmembrane region" description="Helical" evidence="1">
    <location>
        <begin position="143"/>
        <end position="162"/>
    </location>
</feature>
<dbReference type="Proteomes" id="UP000279600">
    <property type="component" value="Chromosome"/>
</dbReference>
<dbReference type="RefSeq" id="WP_126445482.1">
    <property type="nucleotide sequence ID" value="NZ_CP034549.1"/>
</dbReference>
<accession>A0A3S9MVU2</accession>
<keyword evidence="1" id="KW-1133">Transmembrane helix</keyword>
<feature type="transmembrane region" description="Helical" evidence="1">
    <location>
        <begin position="12"/>
        <end position="31"/>
    </location>
</feature>
<sequence length="179" mass="20469">MKFLNLFIGLLKFLRFLLIAGCGVLAFLFTMDAFFDASYMTIPSESIIYIKDQYFSDTLWKGIMTGGYFLTCIMSLKACDSLIYIALSFKHHEYFTESNAHHFKQASIYYFLAFLVTPILNELTHLIEYILSSSGQLKVDPQFSAISLIKACIFGLFLYVMGEVIHKAVTIRKENDLTV</sequence>
<reference evidence="2 3" key="1">
    <citation type="submission" date="2018-12" db="EMBL/GenBank/DDBJ databases">
        <title>Complete genome of Nonlabens sp. MJ115.</title>
        <authorList>
            <person name="Choi H.S."/>
            <person name="Jung J."/>
        </authorList>
    </citation>
    <scope>NUCLEOTIDE SEQUENCE [LARGE SCALE GENOMIC DNA]</scope>
    <source>
        <strain evidence="2 3">MJ115</strain>
    </source>
</reference>
<evidence type="ECO:0000256" key="1">
    <source>
        <dbReference type="SAM" id="Phobius"/>
    </source>
</evidence>
<keyword evidence="3" id="KW-1185">Reference proteome</keyword>
<dbReference type="KEGG" id="noj:EJ995_03015"/>
<proteinExistence type="predicted"/>
<keyword evidence="1" id="KW-0812">Transmembrane</keyword>
<gene>
    <name evidence="2" type="ORF">EJ995_03015</name>
</gene>
<name>A0A3S9MVU2_9FLAO</name>
<keyword evidence="1" id="KW-0472">Membrane</keyword>
<evidence type="ECO:0000313" key="3">
    <source>
        <dbReference type="Proteomes" id="UP000279600"/>
    </source>
</evidence>
<dbReference type="EMBL" id="CP034549">
    <property type="protein sequence ID" value="AZQ43254.1"/>
    <property type="molecule type" value="Genomic_DNA"/>
</dbReference>
<feature type="transmembrane region" description="Helical" evidence="1">
    <location>
        <begin position="67"/>
        <end position="87"/>
    </location>
</feature>
<evidence type="ECO:0000313" key="2">
    <source>
        <dbReference type="EMBL" id="AZQ43254.1"/>
    </source>
</evidence>
<organism evidence="2 3">
    <name type="scientific">Nonlabens ponticola</name>
    <dbReference type="NCBI Taxonomy" id="2496866"/>
    <lineage>
        <taxon>Bacteria</taxon>
        <taxon>Pseudomonadati</taxon>
        <taxon>Bacteroidota</taxon>
        <taxon>Flavobacteriia</taxon>
        <taxon>Flavobacteriales</taxon>
        <taxon>Flavobacteriaceae</taxon>
        <taxon>Nonlabens</taxon>
    </lineage>
</organism>
<dbReference type="AlphaFoldDB" id="A0A3S9MVU2"/>
<protein>
    <submittedName>
        <fullName evidence="2">DUF2975 domain-containing protein</fullName>
    </submittedName>
</protein>
<feature type="transmembrane region" description="Helical" evidence="1">
    <location>
        <begin position="108"/>
        <end position="131"/>
    </location>
</feature>